<comment type="caution">
    <text evidence="2">The sequence shown here is derived from an EMBL/GenBank/DDBJ whole genome shotgun (WGS) entry which is preliminary data.</text>
</comment>
<evidence type="ECO:0000313" key="3">
    <source>
        <dbReference type="Proteomes" id="UP000011134"/>
    </source>
</evidence>
<protein>
    <recommendedName>
        <fullName evidence="4">Type 4 fimbrial biogenesis protein PilX N-terminal domain-containing protein</fullName>
    </recommendedName>
</protein>
<dbReference type="AlphaFoldDB" id="L8JFA3"/>
<proteinExistence type="predicted"/>
<name>L8JFA3_9GAMM</name>
<evidence type="ECO:0008006" key="4">
    <source>
        <dbReference type="Google" id="ProtNLM"/>
    </source>
</evidence>
<dbReference type="PATRIC" id="fig|1056511.3.peg.1773"/>
<gene>
    <name evidence="2" type="ORF">C942_00288</name>
</gene>
<feature type="transmembrane region" description="Helical" evidence="1">
    <location>
        <begin position="7"/>
        <end position="28"/>
    </location>
</feature>
<dbReference type="EMBL" id="AMZO01000011">
    <property type="protein sequence ID" value="ELR66102.1"/>
    <property type="molecule type" value="Genomic_DNA"/>
</dbReference>
<dbReference type="Proteomes" id="UP000011134">
    <property type="component" value="Unassembled WGS sequence"/>
</dbReference>
<dbReference type="OrthoDB" id="5814101at2"/>
<keyword evidence="3" id="KW-1185">Reference proteome</keyword>
<keyword evidence="1" id="KW-0472">Membrane</keyword>
<evidence type="ECO:0000313" key="2">
    <source>
        <dbReference type="EMBL" id="ELR66102.1"/>
    </source>
</evidence>
<dbReference type="RefSeq" id="WP_007464700.1">
    <property type="nucleotide sequence ID" value="NZ_AMZO01000011.1"/>
</dbReference>
<keyword evidence="1" id="KW-0812">Transmembrane</keyword>
<keyword evidence="1" id="KW-1133">Transmembrane helix</keyword>
<accession>L8JFA3</accession>
<reference evidence="2 3" key="1">
    <citation type="submission" date="2012-12" db="EMBL/GenBank/DDBJ databases">
        <title>Genome Assembly of Photobacterium sp. AK15.</title>
        <authorList>
            <person name="Khatri I."/>
            <person name="Vaidya B."/>
            <person name="Srinivas T.N.R."/>
            <person name="Subramanian S."/>
            <person name="Pinnaka A."/>
        </authorList>
    </citation>
    <scope>NUCLEOTIDE SEQUENCE [LARGE SCALE GENOMIC DNA]</scope>
    <source>
        <strain evidence="2 3">AK15</strain>
    </source>
</reference>
<evidence type="ECO:0000256" key="1">
    <source>
        <dbReference type="SAM" id="Phobius"/>
    </source>
</evidence>
<sequence length="414" mass="45729">MRRQRGVVTLLVTTMILLASLIFSLASYKNLYYQLKRSQNEVLSRKVHWLAEGGLECGFAAVNRAGGVNTALTPLIYSCETENTDININASGADYEISSLASIDNKAKAFVNKSFSLTSQSSGAFKSTSDIIFNVSGGNMDVYPDPGVRKGDEYNCILARFSGDLTIKGVLQNKGLYFEYPPYSDFDFSGKPKCKSNYRTVSVKNTSFSLTPERFNSDFKKEVNLDPFKEMFGYSKGQWKEVKKEFFPINQGSSCSTAIAKAIKNGKQRIWIEGSCDLKHNADEINEAMTLTGAAKSALILVQDGVVAFNGAAVSLNIIIYQFLTPKTSPELPWQPSAAEWNATSVAAHVPDKSTYVHYQFGALHTKGGFVFDMPGYKANLTGSVNFSFNGDVLKDVLIPFAKPRWNQGSWRDF</sequence>
<organism evidence="2 3">
    <name type="scientific">Photobacterium marinum</name>
    <dbReference type="NCBI Taxonomy" id="1056511"/>
    <lineage>
        <taxon>Bacteria</taxon>
        <taxon>Pseudomonadati</taxon>
        <taxon>Pseudomonadota</taxon>
        <taxon>Gammaproteobacteria</taxon>
        <taxon>Vibrionales</taxon>
        <taxon>Vibrionaceae</taxon>
        <taxon>Photobacterium</taxon>
    </lineage>
</organism>